<evidence type="ECO:0000256" key="4">
    <source>
        <dbReference type="ARBA" id="ARBA00022496"/>
    </source>
</evidence>
<keyword evidence="4" id="KW-0410">Iron transport</keyword>
<evidence type="ECO:0000256" key="5">
    <source>
        <dbReference type="ARBA" id="ARBA00022729"/>
    </source>
</evidence>
<dbReference type="InterPro" id="IPR002491">
    <property type="entry name" value="ABC_transptr_periplasmic_BD"/>
</dbReference>
<dbReference type="SUPFAM" id="SSF53807">
    <property type="entry name" value="Helical backbone' metal receptor"/>
    <property type="match status" value="1"/>
</dbReference>
<dbReference type="EMBL" id="FBWK01000034">
    <property type="protein sequence ID" value="CUX30860.1"/>
    <property type="molecule type" value="Genomic_DNA"/>
</dbReference>
<sequence>MISADLANKADSEHQVKLTESFPPVQNHIARDIFVAINFTFPVRLLAAAAFSLGAMTAGAEEMTIKHAQGETVLKAAPKKVLVLDIPSLDNLDALGVEPTGVVGSNLPAYLQKYADGKYLKVGTLFEPDYEAINAAEADLVIVGGRSRAKYPDVSKITPAIDMSIDSKEFINSVKGNITKLGDIFGKQEEAKKLDAALDEKVARLKEIAPNSGTAMILLTNAGKVGVYGPSSRTGWLHTEIGFKPVAADIDDRFDRGDVVSFEYLAEVNPEWLFVIDRDAGVGRATDPGKAAAQVLDNELIHQTNAWKKKQIVYLDPQAAYIVSSGYTALNTLLDQVYKAVSEKK</sequence>
<keyword evidence="4" id="KW-0406">Ion transport</keyword>
<organism evidence="7 8">
    <name type="scientific">Agrobacterium tomkonis CFBP 6623</name>
    <dbReference type="NCBI Taxonomy" id="1183432"/>
    <lineage>
        <taxon>Bacteria</taxon>
        <taxon>Pseudomonadati</taxon>
        <taxon>Pseudomonadota</taxon>
        <taxon>Alphaproteobacteria</taxon>
        <taxon>Hyphomicrobiales</taxon>
        <taxon>Rhizobiaceae</taxon>
        <taxon>Rhizobium/Agrobacterium group</taxon>
        <taxon>Agrobacterium</taxon>
        <taxon>Agrobacterium tumefaciens complex</taxon>
    </lineage>
</organism>
<evidence type="ECO:0000256" key="2">
    <source>
        <dbReference type="ARBA" id="ARBA00008814"/>
    </source>
</evidence>
<comment type="subcellular location">
    <subcellularLocation>
        <location evidence="1">Cell envelope</location>
    </subcellularLocation>
</comment>
<protein>
    <submittedName>
        <fullName evidence="7">ABC transporter, substrate binding protein</fullName>
    </submittedName>
</protein>
<evidence type="ECO:0000256" key="3">
    <source>
        <dbReference type="ARBA" id="ARBA00022448"/>
    </source>
</evidence>
<dbReference type="STRING" id="1183432.AGR3A_Cc40043"/>
<accession>A0A1S7Q4B9</accession>
<name>A0A1S7Q4B9_9HYPH</name>
<keyword evidence="5" id="KW-0732">Signal</keyword>
<feature type="domain" description="Fe/B12 periplasmic-binding" evidence="6">
    <location>
        <begin position="80"/>
        <end position="345"/>
    </location>
</feature>
<evidence type="ECO:0000259" key="6">
    <source>
        <dbReference type="PROSITE" id="PS50983"/>
    </source>
</evidence>
<dbReference type="InterPro" id="IPR033870">
    <property type="entry name" value="FatB"/>
</dbReference>
<evidence type="ECO:0000313" key="8">
    <source>
        <dbReference type="Proteomes" id="UP000191988"/>
    </source>
</evidence>
<dbReference type="CDD" id="cd01140">
    <property type="entry name" value="FatB"/>
    <property type="match status" value="1"/>
</dbReference>
<keyword evidence="4" id="KW-0408">Iron</keyword>
<dbReference type="PANTHER" id="PTHR30532">
    <property type="entry name" value="IRON III DICITRATE-BINDING PERIPLASMIC PROTEIN"/>
    <property type="match status" value="1"/>
</dbReference>
<dbReference type="PANTHER" id="PTHR30532:SF28">
    <property type="entry name" value="PETROBACTIN-BINDING PROTEIN YCLQ"/>
    <property type="match status" value="1"/>
</dbReference>
<dbReference type="Gene3D" id="3.40.50.1980">
    <property type="entry name" value="Nitrogenase molybdenum iron protein domain"/>
    <property type="match status" value="2"/>
</dbReference>
<dbReference type="GO" id="GO:0030288">
    <property type="term" value="C:outer membrane-bounded periplasmic space"/>
    <property type="evidence" value="ECO:0007669"/>
    <property type="project" value="TreeGrafter"/>
</dbReference>
<dbReference type="Proteomes" id="UP000191988">
    <property type="component" value="Unassembled WGS sequence"/>
</dbReference>
<evidence type="ECO:0000313" key="7">
    <source>
        <dbReference type="EMBL" id="CUX30860.1"/>
    </source>
</evidence>
<proteinExistence type="inferred from homology"/>
<gene>
    <name evidence="7" type="ORF">AGR3A_Cc40043</name>
</gene>
<dbReference type="InterPro" id="IPR051313">
    <property type="entry name" value="Bact_iron-sidero_bind"/>
</dbReference>
<keyword evidence="8" id="KW-1185">Reference proteome</keyword>
<dbReference type="Pfam" id="PF01497">
    <property type="entry name" value="Peripla_BP_2"/>
    <property type="match status" value="1"/>
</dbReference>
<dbReference type="PROSITE" id="PS50983">
    <property type="entry name" value="FE_B12_PBP"/>
    <property type="match status" value="1"/>
</dbReference>
<keyword evidence="3" id="KW-0813">Transport</keyword>
<dbReference type="AlphaFoldDB" id="A0A1S7Q4B9"/>
<reference evidence="8" key="1">
    <citation type="submission" date="2016-01" db="EMBL/GenBank/DDBJ databases">
        <authorList>
            <person name="Regsiter A."/>
            <person name="william w."/>
        </authorList>
    </citation>
    <scope>NUCLEOTIDE SEQUENCE [LARGE SCALE GENOMIC DNA]</scope>
    <source>
        <strain evidence="8">CFBP 6623</strain>
    </source>
</reference>
<dbReference type="GO" id="GO:1901678">
    <property type="term" value="P:iron coordination entity transport"/>
    <property type="evidence" value="ECO:0007669"/>
    <property type="project" value="UniProtKB-ARBA"/>
</dbReference>
<evidence type="ECO:0000256" key="1">
    <source>
        <dbReference type="ARBA" id="ARBA00004196"/>
    </source>
</evidence>
<comment type="similarity">
    <text evidence="2">Belongs to the bacterial solute-binding protein 8 family.</text>
</comment>